<dbReference type="AlphaFoldDB" id="A0A7X5YES5"/>
<evidence type="ECO:0000313" key="2">
    <source>
        <dbReference type="EMBL" id="NJC18496.1"/>
    </source>
</evidence>
<accession>A0A7X5YES5</accession>
<evidence type="ECO:0000313" key="4">
    <source>
        <dbReference type="Proteomes" id="UP000576368"/>
    </source>
</evidence>
<dbReference type="Proteomes" id="UP000576368">
    <property type="component" value="Unassembled WGS sequence"/>
</dbReference>
<dbReference type="Proteomes" id="UP001302374">
    <property type="component" value="Chromosome"/>
</dbReference>
<proteinExistence type="predicted"/>
<dbReference type="GeneID" id="86890068"/>
<gene>
    <name evidence="3" type="ORF">F1644_02170</name>
    <name evidence="2" type="ORF">GGR15_002123</name>
</gene>
<dbReference type="RefSeq" id="WP_118302195.1">
    <property type="nucleotide sequence ID" value="NZ_BMPA01000007.1"/>
</dbReference>
<reference evidence="2 4" key="2">
    <citation type="submission" date="2020-03" db="EMBL/GenBank/DDBJ databases">
        <title>Genomic Encyclopedia of Type Strains, Phase IV (KMG-IV): sequencing the most valuable type-strain genomes for metagenomic binning, comparative biology and taxonomic classification.</title>
        <authorList>
            <person name="Goeker M."/>
        </authorList>
    </citation>
    <scope>NUCLEOTIDE SEQUENCE [LARGE SCALE GENOMIC DNA]</scope>
    <source>
        <strain evidence="2 4">DSM 105722</strain>
    </source>
</reference>
<keyword evidence="1" id="KW-0732">Signal</keyword>
<feature type="chain" id="PRO_5031050986" evidence="1">
    <location>
        <begin position="22"/>
        <end position="288"/>
    </location>
</feature>
<reference evidence="3 5" key="1">
    <citation type="submission" date="2019-09" db="EMBL/GenBank/DDBJ databases">
        <title>Butyricimonas paravirosa DSM 105722 (=214-4 = JCM 18677 = CCUG 65563).</title>
        <authorList>
            <person name="Le Roy T."/>
            <person name="Cani P.D."/>
        </authorList>
    </citation>
    <scope>NUCLEOTIDE SEQUENCE [LARGE SCALE GENOMIC DNA]</scope>
    <source>
        <strain evidence="3 5">DSM 105722</strain>
    </source>
</reference>
<sequence length="288" mass="31574">MKTFTFLFLVLILSCSMSLWTSCSDDNGKDDPVPPEQPTDSIVKDTTWLITKLNIGTDDNNGVLVVNLTLDKTTKKVTKITTDDEGSTDYTTTYTMTYTDGKVTVACAGDFTDLEQIVYTLNDKGFVSKADGGEDGGVFTFSYNTQNQLTSINQDDEPFFTVLYDANKNWKGFTLGDDIEDAVASASSLKNTCYNMDMNMLLVCDQMSMEVLSVAAYLGLFPASPNVISGFNATAYGEDLSIKVHNEKNADGSIKSLVADTELEGTTVEFSVIKIFSSEKQIVDRKIE</sequence>
<dbReference type="EMBL" id="CP043839">
    <property type="protein sequence ID" value="WOF11151.1"/>
    <property type="molecule type" value="Genomic_DNA"/>
</dbReference>
<name>A0A7X5YES5_9BACT</name>
<dbReference type="PROSITE" id="PS51257">
    <property type="entry name" value="PROKAR_LIPOPROTEIN"/>
    <property type="match status" value="1"/>
</dbReference>
<organism evidence="2 4">
    <name type="scientific">Butyricimonas paravirosa</name>
    <dbReference type="NCBI Taxonomy" id="1472417"/>
    <lineage>
        <taxon>Bacteria</taxon>
        <taxon>Pseudomonadati</taxon>
        <taxon>Bacteroidota</taxon>
        <taxon>Bacteroidia</taxon>
        <taxon>Bacteroidales</taxon>
        <taxon>Odoribacteraceae</taxon>
        <taxon>Butyricimonas</taxon>
    </lineage>
</organism>
<keyword evidence="5" id="KW-1185">Reference proteome</keyword>
<protein>
    <submittedName>
        <fullName evidence="3">DUF4595 domain-containing protein</fullName>
    </submittedName>
</protein>
<dbReference type="EMBL" id="JAATLI010000007">
    <property type="protein sequence ID" value="NJC18496.1"/>
    <property type="molecule type" value="Genomic_DNA"/>
</dbReference>
<feature type="signal peptide" evidence="1">
    <location>
        <begin position="1"/>
        <end position="21"/>
    </location>
</feature>
<evidence type="ECO:0000313" key="3">
    <source>
        <dbReference type="EMBL" id="WOF11151.1"/>
    </source>
</evidence>
<evidence type="ECO:0000256" key="1">
    <source>
        <dbReference type="SAM" id="SignalP"/>
    </source>
</evidence>
<evidence type="ECO:0000313" key="5">
    <source>
        <dbReference type="Proteomes" id="UP001302374"/>
    </source>
</evidence>